<gene>
    <name evidence="2" type="ORF">WOB96_01175</name>
</gene>
<dbReference type="PROSITE" id="PS50846">
    <property type="entry name" value="HMA_2"/>
    <property type="match status" value="1"/>
</dbReference>
<dbReference type="Pfam" id="PF00403">
    <property type="entry name" value="HMA"/>
    <property type="match status" value="1"/>
</dbReference>
<evidence type="ECO:0000313" key="3">
    <source>
        <dbReference type="Proteomes" id="UP001446205"/>
    </source>
</evidence>
<accession>A0ABU9D6Q0</accession>
<dbReference type="PRINTS" id="PR00946">
    <property type="entry name" value="HGSCAVENGER"/>
</dbReference>
<comment type="caution">
    <text evidence="2">The sequence shown here is derived from an EMBL/GenBank/DDBJ whole genome shotgun (WGS) entry which is preliminary data.</text>
</comment>
<reference evidence="2 3" key="1">
    <citation type="submission" date="2024-04" db="EMBL/GenBank/DDBJ databases">
        <authorList>
            <person name="Abashina T."/>
            <person name="Shaikin A."/>
        </authorList>
    </citation>
    <scope>NUCLEOTIDE SEQUENCE [LARGE SCALE GENOMIC DNA]</scope>
    <source>
        <strain evidence="2 3">AAFK</strain>
    </source>
</reference>
<sequence length="88" mass="9293">MGDKPAAPYATMAQAPASKQITLAVENMTCGTCPITVRKSLERLPGVSSVKTTLEPPEAVVIYNPAKVSIEQMMNATKEAGYPSKPKG</sequence>
<keyword evidence="3" id="KW-1185">Reference proteome</keyword>
<organism evidence="2 3">
    <name type="scientific">Thermithiobacillus plumbiphilus</name>
    <dbReference type="NCBI Taxonomy" id="1729899"/>
    <lineage>
        <taxon>Bacteria</taxon>
        <taxon>Pseudomonadati</taxon>
        <taxon>Pseudomonadota</taxon>
        <taxon>Acidithiobacillia</taxon>
        <taxon>Acidithiobacillales</taxon>
        <taxon>Thermithiobacillaceae</taxon>
        <taxon>Thermithiobacillus</taxon>
    </lineage>
</organism>
<dbReference type="EMBL" id="JBBPCO010000001">
    <property type="protein sequence ID" value="MEK8088365.1"/>
    <property type="molecule type" value="Genomic_DNA"/>
</dbReference>
<dbReference type="Proteomes" id="UP001446205">
    <property type="component" value="Unassembled WGS sequence"/>
</dbReference>
<dbReference type="Gene3D" id="3.30.70.100">
    <property type="match status" value="1"/>
</dbReference>
<dbReference type="InterPro" id="IPR001802">
    <property type="entry name" value="MerP/CopZ"/>
</dbReference>
<feature type="domain" description="HMA" evidence="1">
    <location>
        <begin position="19"/>
        <end position="85"/>
    </location>
</feature>
<evidence type="ECO:0000313" key="2">
    <source>
        <dbReference type="EMBL" id="MEK8088365.1"/>
    </source>
</evidence>
<proteinExistence type="predicted"/>
<dbReference type="CDD" id="cd00371">
    <property type="entry name" value="HMA"/>
    <property type="match status" value="1"/>
</dbReference>
<dbReference type="InterPro" id="IPR006121">
    <property type="entry name" value="HMA_dom"/>
</dbReference>
<dbReference type="SUPFAM" id="SSF55008">
    <property type="entry name" value="HMA, heavy metal-associated domain"/>
    <property type="match status" value="1"/>
</dbReference>
<name>A0ABU9D6Q0_9PROT</name>
<dbReference type="InterPro" id="IPR036163">
    <property type="entry name" value="HMA_dom_sf"/>
</dbReference>
<protein>
    <submittedName>
        <fullName evidence="2">Cation transporter</fullName>
    </submittedName>
</protein>
<evidence type="ECO:0000259" key="1">
    <source>
        <dbReference type="PROSITE" id="PS50846"/>
    </source>
</evidence>